<keyword evidence="3" id="KW-0547">Nucleotide-binding</keyword>
<evidence type="ECO:0000313" key="11">
    <source>
        <dbReference type="Proteomes" id="UP000278807"/>
    </source>
</evidence>
<dbReference type="InterPro" id="IPR011545">
    <property type="entry name" value="DEAD/DEAH_box_helicase_dom"/>
</dbReference>
<dbReference type="GO" id="GO:0016787">
    <property type="term" value="F:hydrolase activity"/>
    <property type="evidence" value="ECO:0007669"/>
    <property type="project" value="UniProtKB-KW"/>
</dbReference>
<feature type="region of interest" description="Disordered" evidence="8">
    <location>
        <begin position="95"/>
        <end position="126"/>
    </location>
</feature>
<dbReference type="EC" id="3.6.4.13" evidence="2"/>
<dbReference type="GO" id="GO:0003724">
    <property type="term" value="F:RNA helicase activity"/>
    <property type="evidence" value="ECO:0007669"/>
    <property type="project" value="UniProtKB-EC"/>
</dbReference>
<dbReference type="GO" id="GO:0005730">
    <property type="term" value="C:nucleolus"/>
    <property type="evidence" value="ECO:0007669"/>
    <property type="project" value="TreeGrafter"/>
</dbReference>
<dbReference type="Gene3D" id="3.40.50.300">
    <property type="entry name" value="P-loop containing nucleotide triphosphate hydrolases"/>
    <property type="match status" value="2"/>
</dbReference>
<keyword evidence="5" id="KW-0347">Helicase</keyword>
<dbReference type="GO" id="GO:0000462">
    <property type="term" value="P:maturation of SSU-rRNA from tricistronic rRNA transcript (SSU-rRNA, 5.8S rRNA, LSU-rRNA)"/>
    <property type="evidence" value="ECO:0007669"/>
    <property type="project" value="TreeGrafter"/>
</dbReference>
<gene>
    <name evidence="10" type="ORF">HNAJ_LOCUS4981</name>
</gene>
<dbReference type="PANTHER" id="PTHR18934:SF99">
    <property type="entry name" value="ATP-DEPENDENT RNA HELICASE DHX37-RELATED"/>
    <property type="match status" value="1"/>
</dbReference>
<dbReference type="Proteomes" id="UP000278807">
    <property type="component" value="Unassembled WGS sequence"/>
</dbReference>
<feature type="region of interest" description="Disordered" evidence="8">
    <location>
        <begin position="15"/>
        <end position="51"/>
    </location>
</feature>
<organism evidence="12">
    <name type="scientific">Rodentolepis nana</name>
    <name type="common">Dwarf tapeworm</name>
    <name type="synonym">Hymenolepis nana</name>
    <dbReference type="NCBI Taxonomy" id="102285"/>
    <lineage>
        <taxon>Eukaryota</taxon>
        <taxon>Metazoa</taxon>
        <taxon>Spiralia</taxon>
        <taxon>Lophotrochozoa</taxon>
        <taxon>Platyhelminthes</taxon>
        <taxon>Cestoda</taxon>
        <taxon>Eucestoda</taxon>
        <taxon>Cyclophyllidea</taxon>
        <taxon>Hymenolepididae</taxon>
        <taxon>Rodentolepis</taxon>
    </lineage>
</organism>
<comment type="similarity">
    <text evidence="1">Belongs to the DEAD box helicase family. DEAH subfamily.</text>
</comment>
<dbReference type="SMART" id="SM00487">
    <property type="entry name" value="DEXDc"/>
    <property type="match status" value="1"/>
</dbReference>
<name>A0A0R3TD44_RODNA</name>
<keyword evidence="4" id="KW-0378">Hydrolase</keyword>
<feature type="compositionally biased region" description="Basic and acidic residues" evidence="8">
    <location>
        <begin position="509"/>
        <end position="519"/>
    </location>
</feature>
<feature type="compositionally biased region" description="Polar residues" evidence="8">
    <location>
        <begin position="542"/>
        <end position="552"/>
    </location>
</feature>
<feature type="region of interest" description="Disordered" evidence="8">
    <location>
        <begin position="499"/>
        <end position="552"/>
    </location>
</feature>
<proteinExistence type="inferred from homology"/>
<comment type="catalytic activity">
    <reaction evidence="7">
        <text>ATP + H2O = ADP + phosphate + H(+)</text>
        <dbReference type="Rhea" id="RHEA:13065"/>
        <dbReference type="ChEBI" id="CHEBI:15377"/>
        <dbReference type="ChEBI" id="CHEBI:15378"/>
        <dbReference type="ChEBI" id="CHEBI:30616"/>
        <dbReference type="ChEBI" id="CHEBI:43474"/>
        <dbReference type="ChEBI" id="CHEBI:456216"/>
        <dbReference type="EC" id="3.6.4.13"/>
    </reaction>
</comment>
<evidence type="ECO:0000256" key="8">
    <source>
        <dbReference type="SAM" id="MobiDB-lite"/>
    </source>
</evidence>
<evidence type="ECO:0000256" key="1">
    <source>
        <dbReference type="ARBA" id="ARBA00008792"/>
    </source>
</evidence>
<dbReference type="GO" id="GO:0003723">
    <property type="term" value="F:RNA binding"/>
    <property type="evidence" value="ECO:0007669"/>
    <property type="project" value="TreeGrafter"/>
</dbReference>
<evidence type="ECO:0000256" key="6">
    <source>
        <dbReference type="ARBA" id="ARBA00022840"/>
    </source>
</evidence>
<dbReference type="PANTHER" id="PTHR18934">
    <property type="entry name" value="ATP-DEPENDENT RNA HELICASE"/>
    <property type="match status" value="1"/>
</dbReference>
<evidence type="ECO:0000256" key="3">
    <source>
        <dbReference type="ARBA" id="ARBA00022741"/>
    </source>
</evidence>
<dbReference type="EMBL" id="UZAE01003900">
    <property type="protein sequence ID" value="VDO00841.1"/>
    <property type="molecule type" value="Genomic_DNA"/>
</dbReference>
<evidence type="ECO:0000256" key="5">
    <source>
        <dbReference type="ARBA" id="ARBA00022806"/>
    </source>
</evidence>
<evidence type="ECO:0000313" key="12">
    <source>
        <dbReference type="WBParaSite" id="HNAJ_0000498301-mRNA-1"/>
    </source>
</evidence>
<evidence type="ECO:0000256" key="4">
    <source>
        <dbReference type="ARBA" id="ARBA00022801"/>
    </source>
</evidence>
<reference evidence="12" key="1">
    <citation type="submission" date="2017-02" db="UniProtKB">
        <authorList>
            <consortium name="WormBaseParasite"/>
        </authorList>
    </citation>
    <scope>IDENTIFICATION</scope>
</reference>
<dbReference type="InterPro" id="IPR027417">
    <property type="entry name" value="P-loop_NTPase"/>
</dbReference>
<accession>A0A0R3TD44</accession>
<dbReference type="AlphaFoldDB" id="A0A0R3TD44"/>
<keyword evidence="6" id="KW-0067">ATP-binding</keyword>
<dbReference type="SUPFAM" id="SSF52540">
    <property type="entry name" value="P-loop containing nucleoside triphosphate hydrolases"/>
    <property type="match status" value="1"/>
</dbReference>
<keyword evidence="11" id="KW-1185">Reference proteome</keyword>
<evidence type="ECO:0000256" key="7">
    <source>
        <dbReference type="ARBA" id="ARBA00047984"/>
    </source>
</evidence>
<dbReference type="InterPro" id="IPR002464">
    <property type="entry name" value="DNA/RNA_helicase_DEAH_CS"/>
</dbReference>
<dbReference type="GO" id="GO:0005524">
    <property type="term" value="F:ATP binding"/>
    <property type="evidence" value="ECO:0007669"/>
    <property type="project" value="UniProtKB-KW"/>
</dbReference>
<feature type="region of interest" description="Disordered" evidence="8">
    <location>
        <begin position="377"/>
        <end position="403"/>
    </location>
</feature>
<dbReference type="WBParaSite" id="HNAJ_0000498301-mRNA-1">
    <property type="protein sequence ID" value="HNAJ_0000498301-mRNA-1"/>
    <property type="gene ID" value="HNAJ_0000498301"/>
</dbReference>
<evidence type="ECO:0000259" key="9">
    <source>
        <dbReference type="PROSITE" id="PS51192"/>
    </source>
</evidence>
<dbReference type="PROSITE" id="PS00690">
    <property type="entry name" value="DEAH_ATP_HELICASE"/>
    <property type="match status" value="1"/>
</dbReference>
<dbReference type="Pfam" id="PF00270">
    <property type="entry name" value="DEAD"/>
    <property type="match status" value="1"/>
</dbReference>
<feature type="compositionally biased region" description="Acidic residues" evidence="8">
    <location>
        <begin position="529"/>
        <end position="541"/>
    </location>
</feature>
<evidence type="ECO:0000313" key="10">
    <source>
        <dbReference type="EMBL" id="VDO00841.1"/>
    </source>
</evidence>
<protein>
    <recommendedName>
        <fullName evidence="2">RNA helicase</fullName>
        <ecNumber evidence="2">3.6.4.13</ecNumber>
    </recommendedName>
</protein>
<dbReference type="FunFam" id="3.40.50.300:FF:000637">
    <property type="entry name" value="ATP-dependent RNA helicase DHX37/DHR1"/>
    <property type="match status" value="1"/>
</dbReference>
<dbReference type="InterPro" id="IPR014001">
    <property type="entry name" value="Helicase_ATP-bd"/>
</dbReference>
<reference evidence="10 11" key="2">
    <citation type="submission" date="2018-11" db="EMBL/GenBank/DDBJ databases">
        <authorList>
            <consortium name="Pathogen Informatics"/>
        </authorList>
    </citation>
    <scope>NUCLEOTIDE SEQUENCE [LARGE SCALE GENOMIC DNA]</scope>
</reference>
<dbReference type="OrthoDB" id="10025033at2759"/>
<sequence length="552" mass="61357">MADIILDSDSFNGNYDESNPLVLPSQKNLKKKKKHGETPIPKILSRSKRKELQRQRNELWKELGSVYGYDAKTAATDKIAGNAKQKLTSKWRLDEVSNASQSSADTNDFSSSEEAEPDATESSALNDKIHLSECDPSVIAPEVNNSDKVGIRHVKELEIPTVPSDLDVATYVLVNRSPAIQTARLALPVVAEEVRIMEQIRENDVVLICGATGSGKTTQIPQFLYEAGYTRDGYKIGITEPRRVAAISMSQRVSVELGLNNSEVAYHIRYEKNTNGNTEIKFMTDGILLQEMKKDFQLSAYSAILIDEAHERSVYTDILLGLLSLVIRLRRKAYDKDPKNARLPLKLIIMSATLRVEDFANNRQLFPTLKAPSKEGNGSNHCLECDSDEDESVDKAKTRRPGAPPIIKVESRQYPVTCHFSRVTPEDYLKAAFRKVITIHKDSPPGGILVFLTGQREVKTLCSWLSTAFPAPKTDKTSANDTEDVPVARMSGARRRKLAKELVSAAEAKQNEGESEAKKSRTLINIDNTGDDSLSEEEATEDLSTSRFNLDK</sequence>
<evidence type="ECO:0000256" key="2">
    <source>
        <dbReference type="ARBA" id="ARBA00012552"/>
    </source>
</evidence>
<dbReference type="STRING" id="102285.A0A0R3TD44"/>
<feature type="domain" description="Helicase ATP-binding" evidence="9">
    <location>
        <begin position="197"/>
        <end position="372"/>
    </location>
</feature>
<dbReference type="PROSITE" id="PS51192">
    <property type="entry name" value="HELICASE_ATP_BIND_1"/>
    <property type="match status" value="1"/>
</dbReference>
<feature type="compositionally biased region" description="Polar residues" evidence="8">
    <location>
        <begin position="97"/>
        <end position="110"/>
    </location>
</feature>